<feature type="compositionally biased region" description="Low complexity" evidence="1">
    <location>
        <begin position="571"/>
        <end position="594"/>
    </location>
</feature>
<dbReference type="WBParaSite" id="SSLN_0000518401-mRNA-1">
    <property type="protein sequence ID" value="SSLN_0000518401-mRNA-1"/>
    <property type="gene ID" value="SSLN_0000518401"/>
</dbReference>
<evidence type="ECO:0000313" key="3">
    <source>
        <dbReference type="Proteomes" id="UP000275846"/>
    </source>
</evidence>
<name>A0A183SLC3_SCHSO</name>
<evidence type="ECO:0000256" key="1">
    <source>
        <dbReference type="SAM" id="MobiDB-lite"/>
    </source>
</evidence>
<sequence length="606" mass="64804">MPGLKTGSRKPEMERAQVAGTPNSGREEFTRGVSKTRRPPDAETRPPHKARAPETPLEESLVGLKVRKSFRNRVSNLAAKQSSNFLRSRQVMRQRTRKMFAGFSPQPVFRHKQHQQQQQQQPAGQVQQSPVVSTTTPEGAELVPARTASLLDGLPAFTANITALSAILEACLLSLYNAYALRQSVMSPSRSTDGIPAALFGGSIFSAAIPTPAAVTAPNMLSPRVRTDLTSGSILLHTPTERHVAQSSSVGSSASSPLPPPLPSLTNCQTSVASTISTRGEQSEQEIPLSRVSLPILVPTEMPPICQFLPAFRLQGWLLRSRVSVSQSVLAPMTSRLPREKQITASNRMRILCLLCRNYVDHVFTSSTLSQEALCQLALLLGPRGMQHSLPPRLLTAKFSKHRRKRGWNKICRKRFENIRTVDVSSLASTDTLAMATSAQPATAAHSAELRTTNGHKRLSSEDSAPLEGPEASTSISASCSSSSPSSAFSTNASDDDETGSNISIYSNSSITSGGLDEKDGSPPDGIHSNNNAGPQKTDSDGAPDEDDEYLSSTADPDPSALDEERRSRKTASPSFVSSAAVVSSAASTATSKDAVSLCCSHLVSA</sequence>
<gene>
    <name evidence="2" type="ORF">SSLN_LOCUS5021</name>
</gene>
<feature type="region of interest" description="Disordered" evidence="1">
    <location>
        <begin position="438"/>
        <end position="594"/>
    </location>
</feature>
<feature type="region of interest" description="Disordered" evidence="1">
    <location>
        <begin position="1"/>
        <end position="59"/>
    </location>
</feature>
<reference evidence="2 3" key="2">
    <citation type="submission" date="2018-11" db="EMBL/GenBank/DDBJ databases">
        <authorList>
            <consortium name="Pathogen Informatics"/>
        </authorList>
    </citation>
    <scope>NUCLEOTIDE SEQUENCE [LARGE SCALE GENOMIC DNA]</scope>
    <source>
        <strain evidence="2 3">NST_G2</strain>
    </source>
</reference>
<organism evidence="4">
    <name type="scientific">Schistocephalus solidus</name>
    <name type="common">Tapeworm</name>
    <dbReference type="NCBI Taxonomy" id="70667"/>
    <lineage>
        <taxon>Eukaryota</taxon>
        <taxon>Metazoa</taxon>
        <taxon>Spiralia</taxon>
        <taxon>Lophotrochozoa</taxon>
        <taxon>Platyhelminthes</taxon>
        <taxon>Cestoda</taxon>
        <taxon>Eucestoda</taxon>
        <taxon>Diphyllobothriidea</taxon>
        <taxon>Diphyllobothriidae</taxon>
        <taxon>Schistocephalus</taxon>
    </lineage>
</organism>
<dbReference type="EMBL" id="UYSU01033089">
    <property type="protein sequence ID" value="VDL91406.1"/>
    <property type="molecule type" value="Genomic_DNA"/>
</dbReference>
<protein>
    <submittedName>
        <fullName evidence="2 4">Uncharacterized protein</fullName>
    </submittedName>
</protein>
<accession>A0A183SLC3</accession>
<keyword evidence="3" id="KW-1185">Reference proteome</keyword>
<dbReference type="OrthoDB" id="6276506at2759"/>
<feature type="compositionally biased region" description="Low complexity" evidence="1">
    <location>
        <begin position="500"/>
        <end position="515"/>
    </location>
</feature>
<feature type="compositionally biased region" description="Low complexity" evidence="1">
    <location>
        <begin position="438"/>
        <end position="447"/>
    </location>
</feature>
<feature type="compositionally biased region" description="Low complexity" evidence="1">
    <location>
        <begin position="472"/>
        <end position="493"/>
    </location>
</feature>
<feature type="compositionally biased region" description="Low complexity" evidence="1">
    <location>
        <begin position="115"/>
        <end position="128"/>
    </location>
</feature>
<reference evidence="4" key="1">
    <citation type="submission" date="2016-06" db="UniProtKB">
        <authorList>
            <consortium name="WormBaseParasite"/>
        </authorList>
    </citation>
    <scope>IDENTIFICATION</scope>
</reference>
<evidence type="ECO:0000313" key="2">
    <source>
        <dbReference type="EMBL" id="VDL91406.1"/>
    </source>
</evidence>
<dbReference type="Proteomes" id="UP000275846">
    <property type="component" value="Unassembled WGS sequence"/>
</dbReference>
<proteinExistence type="predicted"/>
<evidence type="ECO:0000313" key="4">
    <source>
        <dbReference type="WBParaSite" id="SSLN_0000518401-mRNA-1"/>
    </source>
</evidence>
<feature type="compositionally biased region" description="Polar residues" evidence="1">
    <location>
        <begin position="528"/>
        <end position="537"/>
    </location>
</feature>
<dbReference type="AlphaFoldDB" id="A0A183SLC3"/>
<feature type="region of interest" description="Disordered" evidence="1">
    <location>
        <begin position="108"/>
        <end position="137"/>
    </location>
</feature>